<feature type="domain" description="Glycosyltransferase subfamily 4-like N-terminal" evidence="3">
    <location>
        <begin position="15"/>
        <end position="172"/>
    </location>
</feature>
<dbReference type="InterPro" id="IPR050194">
    <property type="entry name" value="Glycosyltransferase_grp1"/>
</dbReference>
<proteinExistence type="predicted"/>
<organism evidence="4 5">
    <name type="scientific">Nonomuraea endophytica</name>
    <dbReference type="NCBI Taxonomy" id="714136"/>
    <lineage>
        <taxon>Bacteria</taxon>
        <taxon>Bacillati</taxon>
        <taxon>Actinomycetota</taxon>
        <taxon>Actinomycetes</taxon>
        <taxon>Streptosporangiales</taxon>
        <taxon>Streptosporangiaceae</taxon>
        <taxon>Nonomuraea</taxon>
    </lineage>
</organism>
<evidence type="ECO:0000256" key="2">
    <source>
        <dbReference type="ARBA" id="ARBA00022679"/>
    </source>
</evidence>
<dbReference type="SUPFAM" id="SSF53756">
    <property type="entry name" value="UDP-Glycosyltransferase/glycogen phosphorylase"/>
    <property type="match status" value="1"/>
</dbReference>
<keyword evidence="5" id="KW-1185">Reference proteome</keyword>
<dbReference type="Pfam" id="PF13439">
    <property type="entry name" value="Glyco_transf_4"/>
    <property type="match status" value="1"/>
</dbReference>
<dbReference type="AlphaFoldDB" id="A0A7W8EJZ6"/>
<sequence>MTISVLHVSQPVEAGVAAYVSAAAADQARRGWRVTVAAPSRGTLPDRLAEQKISHVAWESARSPVRSCKDETVALRRIVDELEPDIIHLHSAKAGLVGRLAVRGRRPTLFQPHGWSWLACRGATARTAIAWERTAARWAAAIVCVGEGEAEAGAARGVAARLVVVRNGVDLDHFTPAGIEGQLQARAELGIPSHARLAVCVGRLTRQKGQDLLLRAWPRVLRSCPDAQLALVGDGELKAQLEAEALPGVRFAGPSADVRPWYAASDLVVMPSRWEGLPLTALEAMASARPVVGFDIPGLREVIGEETGALVTAGDLRGLAHALSSRLSSHDGTAWREGQVAALLSKEFDARVTMEVLAGVTAGVLGRG</sequence>
<dbReference type="EMBL" id="JACHIN010000012">
    <property type="protein sequence ID" value="MBB5082088.1"/>
    <property type="molecule type" value="Genomic_DNA"/>
</dbReference>
<reference evidence="4 5" key="1">
    <citation type="submission" date="2020-08" db="EMBL/GenBank/DDBJ databases">
        <title>Genomic Encyclopedia of Type Strains, Phase IV (KMG-IV): sequencing the most valuable type-strain genomes for metagenomic binning, comparative biology and taxonomic classification.</title>
        <authorList>
            <person name="Goeker M."/>
        </authorList>
    </citation>
    <scope>NUCLEOTIDE SEQUENCE [LARGE SCALE GENOMIC DNA]</scope>
    <source>
        <strain evidence="4 5">DSM 45385</strain>
    </source>
</reference>
<protein>
    <submittedName>
        <fullName evidence="4">Glycosyltransferase involved in cell wall biosynthesis</fullName>
    </submittedName>
</protein>
<comment type="caution">
    <text evidence="4">The sequence shown here is derived from an EMBL/GenBank/DDBJ whole genome shotgun (WGS) entry which is preliminary data.</text>
</comment>
<dbReference type="PANTHER" id="PTHR45947:SF3">
    <property type="entry name" value="SULFOQUINOVOSYL TRANSFERASE SQD2"/>
    <property type="match status" value="1"/>
</dbReference>
<dbReference type="InterPro" id="IPR028098">
    <property type="entry name" value="Glyco_trans_4-like_N"/>
</dbReference>
<keyword evidence="1" id="KW-0328">Glycosyltransferase</keyword>
<dbReference type="PANTHER" id="PTHR45947">
    <property type="entry name" value="SULFOQUINOVOSYL TRANSFERASE SQD2"/>
    <property type="match status" value="1"/>
</dbReference>
<dbReference type="Gene3D" id="3.40.50.2000">
    <property type="entry name" value="Glycogen Phosphorylase B"/>
    <property type="match status" value="2"/>
</dbReference>
<keyword evidence="2 4" id="KW-0808">Transferase</keyword>
<dbReference type="Pfam" id="PF13692">
    <property type="entry name" value="Glyco_trans_1_4"/>
    <property type="match status" value="1"/>
</dbReference>
<accession>A0A7W8EJZ6</accession>
<dbReference type="RefSeq" id="WP_221341312.1">
    <property type="nucleotide sequence ID" value="NZ_JACHIN010000012.1"/>
</dbReference>
<dbReference type="GO" id="GO:0016758">
    <property type="term" value="F:hexosyltransferase activity"/>
    <property type="evidence" value="ECO:0007669"/>
    <property type="project" value="TreeGrafter"/>
</dbReference>
<evidence type="ECO:0000259" key="3">
    <source>
        <dbReference type="Pfam" id="PF13439"/>
    </source>
</evidence>
<name>A0A7W8EJZ6_9ACTN</name>
<dbReference type="Proteomes" id="UP000568380">
    <property type="component" value="Unassembled WGS sequence"/>
</dbReference>
<evidence type="ECO:0000256" key="1">
    <source>
        <dbReference type="ARBA" id="ARBA00022676"/>
    </source>
</evidence>
<evidence type="ECO:0000313" key="5">
    <source>
        <dbReference type="Proteomes" id="UP000568380"/>
    </source>
</evidence>
<evidence type="ECO:0000313" key="4">
    <source>
        <dbReference type="EMBL" id="MBB5082088.1"/>
    </source>
</evidence>
<gene>
    <name evidence="4" type="ORF">HNR40_007583</name>
</gene>
<dbReference type="GO" id="GO:1901137">
    <property type="term" value="P:carbohydrate derivative biosynthetic process"/>
    <property type="evidence" value="ECO:0007669"/>
    <property type="project" value="UniProtKB-ARBA"/>
</dbReference>